<proteinExistence type="inferred from homology"/>
<dbReference type="GO" id="GO:0005886">
    <property type="term" value="C:plasma membrane"/>
    <property type="evidence" value="ECO:0007669"/>
    <property type="project" value="UniProtKB-SubCell"/>
</dbReference>
<keyword evidence="2 3" id="KW-0472">Membrane</keyword>
<evidence type="ECO:0000313" key="5">
    <source>
        <dbReference type="Proteomes" id="UP000065807"/>
    </source>
</evidence>
<dbReference type="AlphaFoldDB" id="A0A0K2SPV0"/>
<dbReference type="PIRSF" id="PIRSF016661">
    <property type="entry name" value="BioY"/>
    <property type="match status" value="1"/>
</dbReference>
<dbReference type="EMBL" id="AP014924">
    <property type="protein sequence ID" value="BAS28854.1"/>
    <property type="molecule type" value="Genomic_DNA"/>
</dbReference>
<reference evidence="5" key="2">
    <citation type="journal article" date="2016" name="Int. J. Syst. Evol. Microbiol.">
        <title>Complete genome sequence and cell structure of Limnochorda pilosa, a Gram-negative spore-former within the phylum Firmicutes.</title>
        <authorList>
            <person name="Watanabe M."/>
            <person name="Kojima H."/>
            <person name="Fukui M."/>
        </authorList>
    </citation>
    <scope>NUCLEOTIDE SEQUENCE [LARGE SCALE GENOMIC DNA]</scope>
    <source>
        <strain evidence="5">HC45</strain>
    </source>
</reference>
<feature type="transmembrane region" description="Helical" evidence="3">
    <location>
        <begin position="30"/>
        <end position="48"/>
    </location>
</feature>
<dbReference type="STRING" id="1555112.LIP_3025"/>
<keyword evidence="3" id="KW-1133">Transmembrane helix</keyword>
<feature type="transmembrane region" description="Helical" evidence="3">
    <location>
        <begin position="109"/>
        <end position="132"/>
    </location>
</feature>
<dbReference type="Pfam" id="PF02632">
    <property type="entry name" value="BioY"/>
    <property type="match status" value="1"/>
</dbReference>
<evidence type="ECO:0000256" key="3">
    <source>
        <dbReference type="SAM" id="Phobius"/>
    </source>
</evidence>
<dbReference type="PANTHER" id="PTHR34295:SF1">
    <property type="entry name" value="BIOTIN TRANSPORTER BIOY"/>
    <property type="match status" value="1"/>
</dbReference>
<dbReference type="PATRIC" id="fig|1555112.3.peg.3072"/>
<feature type="transmembrane region" description="Helical" evidence="3">
    <location>
        <begin position="81"/>
        <end position="97"/>
    </location>
</feature>
<evidence type="ECO:0000313" key="4">
    <source>
        <dbReference type="EMBL" id="BAS28854.1"/>
    </source>
</evidence>
<keyword evidence="3" id="KW-0812">Transmembrane</keyword>
<accession>A0A0K2SPV0</accession>
<protein>
    <recommendedName>
        <fullName evidence="2">Biotin transporter</fullName>
    </recommendedName>
</protein>
<dbReference type="PANTHER" id="PTHR34295">
    <property type="entry name" value="BIOTIN TRANSPORTER BIOY"/>
    <property type="match status" value="1"/>
</dbReference>
<keyword evidence="2" id="KW-1003">Cell membrane</keyword>
<comment type="subcellular location">
    <subcellularLocation>
        <location evidence="2">Cell membrane</location>
        <topology evidence="2">Multi-pass membrane protein</topology>
    </subcellularLocation>
</comment>
<dbReference type="Gene3D" id="1.10.1760.20">
    <property type="match status" value="1"/>
</dbReference>
<dbReference type="InterPro" id="IPR003784">
    <property type="entry name" value="BioY"/>
</dbReference>
<keyword evidence="2" id="KW-0813">Transport</keyword>
<organism evidence="4 5">
    <name type="scientific">Limnochorda pilosa</name>
    <dbReference type="NCBI Taxonomy" id="1555112"/>
    <lineage>
        <taxon>Bacteria</taxon>
        <taxon>Bacillati</taxon>
        <taxon>Bacillota</taxon>
        <taxon>Limnochordia</taxon>
        <taxon>Limnochordales</taxon>
        <taxon>Limnochordaceae</taxon>
        <taxon>Limnochorda</taxon>
    </lineage>
</organism>
<gene>
    <name evidence="4" type="ORF">LIP_3025</name>
</gene>
<comment type="similarity">
    <text evidence="1 2">Belongs to the BioY family.</text>
</comment>
<sequence>MARAALFAALTAALAHVSLPLPFSPVPLTGQTFGLMLSGLLLGARWGALAQGAYLLMGASGLPVFAGGAAGLGVLAGPTGGYLLGHVVGAFVVGWVAQRLPGAGRIRAVAAALAGGVGVVYALGVLQLALVTGMGWKAALLAGALPFLPGDVLKALVAALAAERLTAAVPHLAGGPLRTPEGS</sequence>
<name>A0A0K2SPV0_LIMPI</name>
<dbReference type="GO" id="GO:0015225">
    <property type="term" value="F:biotin transmembrane transporter activity"/>
    <property type="evidence" value="ECO:0007669"/>
    <property type="project" value="UniProtKB-UniRule"/>
</dbReference>
<reference evidence="5" key="1">
    <citation type="submission" date="2015-07" db="EMBL/GenBank/DDBJ databases">
        <title>Complete genome sequence and phylogenetic analysis of Limnochorda pilosa.</title>
        <authorList>
            <person name="Watanabe M."/>
            <person name="Kojima H."/>
            <person name="Fukui M."/>
        </authorList>
    </citation>
    <scope>NUCLEOTIDE SEQUENCE [LARGE SCALE GENOMIC DNA]</scope>
    <source>
        <strain evidence="5">HC45</strain>
    </source>
</reference>
<evidence type="ECO:0000256" key="2">
    <source>
        <dbReference type="PIRNR" id="PIRNR016661"/>
    </source>
</evidence>
<dbReference type="KEGG" id="lpil:LIP_3025"/>
<evidence type="ECO:0000256" key="1">
    <source>
        <dbReference type="ARBA" id="ARBA00010692"/>
    </source>
</evidence>
<dbReference type="Proteomes" id="UP000065807">
    <property type="component" value="Chromosome"/>
</dbReference>
<keyword evidence="5" id="KW-1185">Reference proteome</keyword>